<dbReference type="InterPro" id="IPR028994">
    <property type="entry name" value="Integrin_alpha_N"/>
</dbReference>
<proteinExistence type="predicted"/>
<organism evidence="1 2">
    <name type="scientific">Lunatimonas lonarensis</name>
    <dbReference type="NCBI Taxonomy" id="1232681"/>
    <lineage>
        <taxon>Bacteria</taxon>
        <taxon>Pseudomonadati</taxon>
        <taxon>Bacteroidota</taxon>
        <taxon>Cytophagia</taxon>
        <taxon>Cytophagales</taxon>
        <taxon>Cyclobacteriaceae</taxon>
    </lineage>
</organism>
<sequence>MVCVKFTSYFYGYPIVTIKPEPPMNKLFRRIKACLVAFLATALVASYAFGFQTPISNGPVQGSASDTVGQISTLTYQNPSITVDLGVGLWAWPLPMDWNGDGLLDLVVACTDRPSNGIHVFLNTGNIDPSTLLPLFEPSFNLGPAGRSPQISYVKDGWRVTTSGAYYPDFRQSGFDHPYSIGDPEKIHLEDGRVRANQWKYVDFSGNGVLDLVVGIGFWGEYGWDDAWDTNGEWKNGPLRGYTYLLENRGTDEQPDYADPTKITTTDGSPVNVFGMPSPNFADFDGDGDLDLLCGEFLDGFTYFENVGTREHPRYAPGKKLMVAGVPLQMELCMITPTAVDFTGNGIVDLVVGDEDGRVALIEGTGILIEGVPQFLPPRYFKQYAHRVKFGALAAPVSVDWDGDGWEDLIVGNTAGHIGFIKNLGGDPPRWAPPVYLSDGEKVIREQAGYNGSIQGPAEAKWGYTNPSVADWDGDGLLDIVTNGIWGNVLFYKNIGTETHPRLAPAQAVTVEYPGDTPKPAWTWWQPQSNELVTQWRTTPFLIDWNGNGLTDLIMLDQEGYLSLFERRRNQDGTLALMAPKRVFWGEGVSSYDGSGRPQNNVSGLLRMNERRAGGSGRRTFTFFDWDGDGVLDILVNSATNVNVLRGLGQDPTGKWRFSDVGPVHHHPLAAHSTTPTIATWEGKRYLLIGAEDGFFYYLPTPKQE</sequence>
<dbReference type="Proteomes" id="UP000013909">
    <property type="component" value="Unassembled WGS sequence"/>
</dbReference>
<dbReference type="SUPFAM" id="SSF69318">
    <property type="entry name" value="Integrin alpha N-terminal domain"/>
    <property type="match status" value="3"/>
</dbReference>
<keyword evidence="2" id="KW-1185">Reference proteome</keyword>
<reference evidence="1 2" key="1">
    <citation type="submission" date="2013-02" db="EMBL/GenBank/DDBJ databases">
        <title>A novel strain isolated from Lonar lake, Maharashtra, India.</title>
        <authorList>
            <person name="Singh A."/>
        </authorList>
    </citation>
    <scope>NUCLEOTIDE SEQUENCE [LARGE SCALE GENOMIC DNA]</scope>
    <source>
        <strain evidence="1 2">AK24</strain>
    </source>
</reference>
<dbReference type="PANTHER" id="PTHR44103:SF1">
    <property type="entry name" value="PROPROTEIN CONVERTASE P"/>
    <property type="match status" value="1"/>
</dbReference>
<protein>
    <recommendedName>
        <fullName evidence="3">VCBS repeat-containing protein</fullName>
    </recommendedName>
</protein>
<name>R7ZVM6_9BACT</name>
<evidence type="ECO:0000313" key="2">
    <source>
        <dbReference type="Proteomes" id="UP000013909"/>
    </source>
</evidence>
<dbReference type="Gene3D" id="2.130.10.130">
    <property type="entry name" value="Integrin alpha, N-terminal"/>
    <property type="match status" value="2"/>
</dbReference>
<dbReference type="STRING" id="1232681.ADIS_1398"/>
<evidence type="ECO:0000313" key="1">
    <source>
        <dbReference type="EMBL" id="EON78201.1"/>
    </source>
</evidence>
<accession>R7ZVM6</accession>
<dbReference type="AlphaFoldDB" id="R7ZVM6"/>
<evidence type="ECO:0008006" key="3">
    <source>
        <dbReference type="Google" id="ProtNLM"/>
    </source>
</evidence>
<comment type="caution">
    <text evidence="1">The sequence shown here is derived from an EMBL/GenBank/DDBJ whole genome shotgun (WGS) entry which is preliminary data.</text>
</comment>
<gene>
    <name evidence="1" type="ORF">ADIS_1398</name>
</gene>
<dbReference type="PATRIC" id="fig|1288963.3.peg.1395"/>
<dbReference type="EMBL" id="AQHR01000041">
    <property type="protein sequence ID" value="EON78201.1"/>
    <property type="molecule type" value="Genomic_DNA"/>
</dbReference>
<dbReference type="PANTHER" id="PTHR44103">
    <property type="entry name" value="PROPROTEIN CONVERTASE P"/>
    <property type="match status" value="1"/>
</dbReference>